<dbReference type="Gramene" id="BGIOSGA019639-TA">
    <property type="protein sequence ID" value="BGIOSGA019639-PA"/>
    <property type="gene ID" value="BGIOSGA019639"/>
</dbReference>
<dbReference type="HOGENOM" id="CLU_092217_0_0_1"/>
<feature type="compositionally biased region" description="Low complexity" evidence="1">
    <location>
        <begin position="214"/>
        <end position="223"/>
    </location>
</feature>
<gene>
    <name evidence="2" type="ORF">OsI_19521</name>
</gene>
<dbReference type="Proteomes" id="UP000007015">
    <property type="component" value="Chromosome 5"/>
</dbReference>
<evidence type="ECO:0000256" key="1">
    <source>
        <dbReference type="SAM" id="MobiDB-lite"/>
    </source>
</evidence>
<dbReference type="STRING" id="39946.B8AX37"/>
<organism evidence="2 3">
    <name type="scientific">Oryza sativa subsp. indica</name>
    <name type="common">Rice</name>
    <dbReference type="NCBI Taxonomy" id="39946"/>
    <lineage>
        <taxon>Eukaryota</taxon>
        <taxon>Viridiplantae</taxon>
        <taxon>Streptophyta</taxon>
        <taxon>Embryophyta</taxon>
        <taxon>Tracheophyta</taxon>
        <taxon>Spermatophyta</taxon>
        <taxon>Magnoliopsida</taxon>
        <taxon>Liliopsida</taxon>
        <taxon>Poales</taxon>
        <taxon>Poaceae</taxon>
        <taxon>BOP clade</taxon>
        <taxon>Oryzoideae</taxon>
        <taxon>Oryzeae</taxon>
        <taxon>Oryzinae</taxon>
        <taxon>Oryza</taxon>
        <taxon>Oryza sativa</taxon>
    </lineage>
</organism>
<proteinExistence type="predicted"/>
<reference evidence="2 3" key="1">
    <citation type="journal article" date="2005" name="PLoS Biol.">
        <title>The genomes of Oryza sativa: a history of duplications.</title>
        <authorList>
            <person name="Yu J."/>
            <person name="Wang J."/>
            <person name="Lin W."/>
            <person name="Li S."/>
            <person name="Li H."/>
            <person name="Zhou J."/>
            <person name="Ni P."/>
            <person name="Dong W."/>
            <person name="Hu S."/>
            <person name="Zeng C."/>
            <person name="Zhang J."/>
            <person name="Zhang Y."/>
            <person name="Li R."/>
            <person name="Xu Z."/>
            <person name="Li S."/>
            <person name="Li X."/>
            <person name="Zheng H."/>
            <person name="Cong L."/>
            <person name="Lin L."/>
            <person name="Yin J."/>
            <person name="Geng J."/>
            <person name="Li G."/>
            <person name="Shi J."/>
            <person name="Liu J."/>
            <person name="Lv H."/>
            <person name="Li J."/>
            <person name="Wang J."/>
            <person name="Deng Y."/>
            <person name="Ran L."/>
            <person name="Shi X."/>
            <person name="Wang X."/>
            <person name="Wu Q."/>
            <person name="Li C."/>
            <person name="Ren X."/>
            <person name="Wang J."/>
            <person name="Wang X."/>
            <person name="Li D."/>
            <person name="Liu D."/>
            <person name="Zhang X."/>
            <person name="Ji Z."/>
            <person name="Zhao W."/>
            <person name="Sun Y."/>
            <person name="Zhang Z."/>
            <person name="Bao J."/>
            <person name="Han Y."/>
            <person name="Dong L."/>
            <person name="Ji J."/>
            <person name="Chen P."/>
            <person name="Wu S."/>
            <person name="Liu J."/>
            <person name="Xiao Y."/>
            <person name="Bu D."/>
            <person name="Tan J."/>
            <person name="Yang L."/>
            <person name="Ye C."/>
            <person name="Zhang J."/>
            <person name="Xu J."/>
            <person name="Zhou Y."/>
            <person name="Yu Y."/>
            <person name="Zhang B."/>
            <person name="Zhuang S."/>
            <person name="Wei H."/>
            <person name="Liu B."/>
            <person name="Lei M."/>
            <person name="Yu H."/>
            <person name="Li Y."/>
            <person name="Xu H."/>
            <person name="Wei S."/>
            <person name="He X."/>
            <person name="Fang L."/>
            <person name="Zhang Z."/>
            <person name="Zhang Y."/>
            <person name="Huang X."/>
            <person name="Su Z."/>
            <person name="Tong W."/>
            <person name="Li J."/>
            <person name="Tong Z."/>
            <person name="Li S."/>
            <person name="Ye J."/>
            <person name="Wang L."/>
            <person name="Fang L."/>
            <person name="Lei T."/>
            <person name="Chen C."/>
            <person name="Chen H."/>
            <person name="Xu Z."/>
            <person name="Li H."/>
            <person name="Huang H."/>
            <person name="Zhang F."/>
            <person name="Xu H."/>
            <person name="Li N."/>
            <person name="Zhao C."/>
            <person name="Li S."/>
            <person name="Dong L."/>
            <person name="Huang Y."/>
            <person name="Li L."/>
            <person name="Xi Y."/>
            <person name="Qi Q."/>
            <person name="Li W."/>
            <person name="Zhang B."/>
            <person name="Hu W."/>
            <person name="Zhang Y."/>
            <person name="Tian X."/>
            <person name="Jiao Y."/>
            <person name="Liang X."/>
            <person name="Jin J."/>
            <person name="Gao L."/>
            <person name="Zheng W."/>
            <person name="Hao B."/>
            <person name="Liu S."/>
            <person name="Wang W."/>
            <person name="Yuan L."/>
            <person name="Cao M."/>
            <person name="McDermott J."/>
            <person name="Samudrala R."/>
            <person name="Wang J."/>
            <person name="Wong G.K."/>
            <person name="Yang H."/>
        </authorList>
    </citation>
    <scope>NUCLEOTIDE SEQUENCE [LARGE SCALE GENOMIC DNA]</scope>
    <source>
        <strain evidence="3">cv. 93-11</strain>
    </source>
</reference>
<dbReference type="EMBL" id="CM000130">
    <property type="protein sequence ID" value="EEC79007.1"/>
    <property type="molecule type" value="Genomic_DNA"/>
</dbReference>
<protein>
    <submittedName>
        <fullName evidence="2">Uncharacterized protein</fullName>
    </submittedName>
</protein>
<sequence>MPDQEHLHGEREAAGRVGAEPRSGAHLRRHWQGAEVQHAGGGGGDSRLLLGPHRAGVVGERAPLHHVLAAVARLLRRRVPVAALLPVPFAEKAIVALFRITVRLLSGAGGGDRMAEELVFKSGYSDPGNAWSSSSSSSSSSSMVAAAATMMMMEDASRMGNLATSMFIKLAEALRKTSLVQREEVRNQRRYGTRRWRSWAEPFVPTPPCALAAGGRSPGPRRTFPGRRRASHAPSRLCLATHALPLPGWRKKTMKRERVGPTCH</sequence>
<feature type="region of interest" description="Disordered" evidence="1">
    <location>
        <begin position="213"/>
        <end position="232"/>
    </location>
</feature>
<name>B8AX37_ORYSI</name>
<feature type="compositionally biased region" description="Basic and acidic residues" evidence="1">
    <location>
        <begin position="1"/>
        <end position="14"/>
    </location>
</feature>
<accession>B8AX37</accession>
<keyword evidence="3" id="KW-1185">Reference proteome</keyword>
<dbReference type="AlphaFoldDB" id="B8AX37"/>
<evidence type="ECO:0000313" key="3">
    <source>
        <dbReference type="Proteomes" id="UP000007015"/>
    </source>
</evidence>
<evidence type="ECO:0000313" key="2">
    <source>
        <dbReference type="EMBL" id="EEC79007.1"/>
    </source>
</evidence>
<feature type="region of interest" description="Disordered" evidence="1">
    <location>
        <begin position="1"/>
        <end position="25"/>
    </location>
</feature>